<feature type="non-terminal residue" evidence="1">
    <location>
        <position position="73"/>
    </location>
</feature>
<evidence type="ECO:0000313" key="1">
    <source>
        <dbReference type="EMBL" id="GAI70454.1"/>
    </source>
</evidence>
<organism evidence="1">
    <name type="scientific">marine sediment metagenome</name>
    <dbReference type="NCBI Taxonomy" id="412755"/>
    <lineage>
        <taxon>unclassified sequences</taxon>
        <taxon>metagenomes</taxon>
        <taxon>ecological metagenomes</taxon>
    </lineage>
</organism>
<protein>
    <submittedName>
        <fullName evidence="1">Uncharacterized protein</fullName>
    </submittedName>
</protein>
<reference evidence="1" key="1">
    <citation type="journal article" date="2014" name="Front. Microbiol.">
        <title>High frequency of phylogenetically diverse reductive dehalogenase-homologous genes in deep subseafloor sedimentary metagenomes.</title>
        <authorList>
            <person name="Kawai M."/>
            <person name="Futagami T."/>
            <person name="Toyoda A."/>
            <person name="Takaki Y."/>
            <person name="Nishi S."/>
            <person name="Hori S."/>
            <person name="Arai W."/>
            <person name="Tsubouchi T."/>
            <person name="Morono Y."/>
            <person name="Uchiyama I."/>
            <person name="Ito T."/>
            <person name="Fujiyama A."/>
            <person name="Inagaki F."/>
            <person name="Takami H."/>
        </authorList>
    </citation>
    <scope>NUCLEOTIDE SEQUENCE</scope>
    <source>
        <strain evidence="1">Expedition CK06-06</strain>
    </source>
</reference>
<dbReference type="EMBL" id="BARW01000868">
    <property type="protein sequence ID" value="GAI70454.1"/>
    <property type="molecule type" value="Genomic_DNA"/>
</dbReference>
<sequence>MLPAPILDSIDDSVLTLVLKATEISTIINTVIKIIFLSFNINWLSRLKSLVTKSLDLCENFLWILGGGKIVKN</sequence>
<dbReference type="AlphaFoldDB" id="X1SRN9"/>
<proteinExistence type="predicted"/>
<accession>X1SRN9</accession>
<gene>
    <name evidence="1" type="ORF">S12H4_03184</name>
</gene>
<name>X1SRN9_9ZZZZ</name>
<comment type="caution">
    <text evidence="1">The sequence shown here is derived from an EMBL/GenBank/DDBJ whole genome shotgun (WGS) entry which is preliminary data.</text>
</comment>